<dbReference type="InterPro" id="IPR045229">
    <property type="entry name" value="TPP_enz"/>
</dbReference>
<gene>
    <name evidence="7" type="ORF">Q5H94_00495</name>
</gene>
<dbReference type="InterPro" id="IPR000399">
    <property type="entry name" value="TPP-bd_CS"/>
</dbReference>
<reference evidence="7" key="1">
    <citation type="submission" date="2023-07" db="EMBL/GenBank/DDBJ databases">
        <authorList>
            <person name="Kim M.K."/>
        </authorList>
    </citation>
    <scope>NUCLEOTIDE SEQUENCE</scope>
    <source>
        <strain evidence="7">CA1-15</strain>
    </source>
</reference>
<dbReference type="Pfam" id="PF02775">
    <property type="entry name" value="TPP_enzyme_C"/>
    <property type="match status" value="1"/>
</dbReference>
<evidence type="ECO:0000313" key="7">
    <source>
        <dbReference type="EMBL" id="MDO7840792.1"/>
    </source>
</evidence>
<dbReference type="PANTHER" id="PTHR18968:SF133">
    <property type="entry name" value="BENZOYLFORMATE DECARBOXYLASE"/>
    <property type="match status" value="1"/>
</dbReference>
<proteinExistence type="inferred from homology"/>
<evidence type="ECO:0000256" key="2">
    <source>
        <dbReference type="ARBA" id="ARBA00023052"/>
    </source>
</evidence>
<evidence type="ECO:0000256" key="1">
    <source>
        <dbReference type="ARBA" id="ARBA00007812"/>
    </source>
</evidence>
<dbReference type="InterPro" id="IPR011766">
    <property type="entry name" value="TPP_enzyme_TPP-bd"/>
</dbReference>
<dbReference type="SUPFAM" id="SSF52467">
    <property type="entry name" value="DHS-like NAD/FAD-binding domain"/>
    <property type="match status" value="1"/>
</dbReference>
<dbReference type="InterPro" id="IPR012000">
    <property type="entry name" value="Thiamin_PyroP_enz_cen_dom"/>
</dbReference>
<dbReference type="CDD" id="cd07035">
    <property type="entry name" value="TPP_PYR_POX_like"/>
    <property type="match status" value="1"/>
</dbReference>
<dbReference type="InterPro" id="IPR012001">
    <property type="entry name" value="Thiamin_PyroP_enz_TPP-bd_dom"/>
</dbReference>
<keyword evidence="8" id="KW-1185">Reference proteome</keyword>
<evidence type="ECO:0000313" key="8">
    <source>
        <dbReference type="Proteomes" id="UP001176468"/>
    </source>
</evidence>
<sequence>METITDHGTGRRADGGEALLCAFERLGIDLMLSSPGSEWSALWEALARRAEEGRDAPRLLDVWHETLAVDIAMGHTLQSGQLNAVLLHSTVGVLQGSLGLMTAVQMEVPMVVASGESVSFGEDPGIAVEPQWYGYLSGSPERIAAPFVKLSRSVASAATLTGALLRAGELARSTPQGPVFLGLPVEHLHASHDLDAAGGTVPPPSPVRPGDAAIAAVAAMLAEARNPVLVVESSGRHIGAWDALIRLAEAQAMPVLMGRSATYANFPTAHPLYQGGFGDYSALADADLVLLVSPRTPWSPPHKRPAKAKIVAIGEALHKPAMNYQRLHADLHLEGDVALTLDALTAAAEKPADRDARAARWAKVHREREDRLATERDEAVRSGDLTALSIAAALREIATPDTIWIDETVTHYGTLRHHLPIGSALSFQRAPGGLGQGMGLAIGAKLARPGQPVVCLMGDGGFLYNPVVQALGAARDLDAPVLFVVFDNAGYRAMRGGVTNFHYPHGALARTGAGFGNAIAGFEYHGLAGLFGMTGLSVRELPDLLPALRAGLASCRDGRSAILHLTLEK</sequence>
<feature type="domain" description="Thiamine pyrophosphate enzyme N-terminal TPP-binding" evidence="6">
    <location>
        <begin position="14"/>
        <end position="117"/>
    </location>
</feature>
<evidence type="ECO:0000256" key="3">
    <source>
        <dbReference type="RuleBase" id="RU362132"/>
    </source>
</evidence>
<evidence type="ECO:0000259" key="4">
    <source>
        <dbReference type="Pfam" id="PF00205"/>
    </source>
</evidence>
<name>A0ABT8ZTA2_9SPHN</name>
<dbReference type="InterPro" id="IPR029061">
    <property type="entry name" value="THDP-binding"/>
</dbReference>
<organism evidence="7 8">
    <name type="scientific">Sphingomonas immobilis</name>
    <dbReference type="NCBI Taxonomy" id="3063997"/>
    <lineage>
        <taxon>Bacteria</taxon>
        <taxon>Pseudomonadati</taxon>
        <taxon>Pseudomonadota</taxon>
        <taxon>Alphaproteobacteria</taxon>
        <taxon>Sphingomonadales</taxon>
        <taxon>Sphingomonadaceae</taxon>
        <taxon>Sphingomonas</taxon>
    </lineage>
</organism>
<dbReference type="InterPro" id="IPR029035">
    <property type="entry name" value="DHS-like_NAD/FAD-binding_dom"/>
</dbReference>
<dbReference type="PROSITE" id="PS00187">
    <property type="entry name" value="TPP_ENZYMES"/>
    <property type="match status" value="1"/>
</dbReference>
<comment type="caution">
    <text evidence="7">The sequence shown here is derived from an EMBL/GenBank/DDBJ whole genome shotgun (WGS) entry which is preliminary data.</text>
</comment>
<dbReference type="SUPFAM" id="SSF52518">
    <property type="entry name" value="Thiamin diphosphate-binding fold (THDP-binding)"/>
    <property type="match status" value="2"/>
</dbReference>
<dbReference type="Proteomes" id="UP001176468">
    <property type="component" value="Unassembled WGS sequence"/>
</dbReference>
<evidence type="ECO:0000259" key="5">
    <source>
        <dbReference type="Pfam" id="PF02775"/>
    </source>
</evidence>
<feature type="domain" description="Thiamine pyrophosphate enzyme central" evidence="4">
    <location>
        <begin position="214"/>
        <end position="344"/>
    </location>
</feature>
<dbReference type="RefSeq" id="WP_304559022.1">
    <property type="nucleotide sequence ID" value="NZ_JAUQSZ010000001.1"/>
</dbReference>
<protein>
    <submittedName>
        <fullName evidence="7">Thiamine pyrophosphate-binding protein</fullName>
    </submittedName>
</protein>
<dbReference type="Gene3D" id="3.40.50.1220">
    <property type="entry name" value="TPP-binding domain"/>
    <property type="match status" value="1"/>
</dbReference>
<evidence type="ECO:0000259" key="6">
    <source>
        <dbReference type="Pfam" id="PF02776"/>
    </source>
</evidence>
<dbReference type="EMBL" id="JAUQSZ010000001">
    <property type="protein sequence ID" value="MDO7840792.1"/>
    <property type="molecule type" value="Genomic_DNA"/>
</dbReference>
<feature type="domain" description="Thiamine pyrophosphate enzyme TPP-binding" evidence="5">
    <location>
        <begin position="429"/>
        <end position="553"/>
    </location>
</feature>
<dbReference type="Pfam" id="PF02776">
    <property type="entry name" value="TPP_enzyme_N"/>
    <property type="match status" value="1"/>
</dbReference>
<dbReference type="CDD" id="cd02002">
    <property type="entry name" value="TPP_BFDC"/>
    <property type="match status" value="1"/>
</dbReference>
<keyword evidence="2 3" id="KW-0786">Thiamine pyrophosphate</keyword>
<accession>A0ABT8ZTA2</accession>
<dbReference type="Gene3D" id="3.40.50.970">
    <property type="match status" value="2"/>
</dbReference>
<dbReference type="PANTHER" id="PTHR18968">
    <property type="entry name" value="THIAMINE PYROPHOSPHATE ENZYMES"/>
    <property type="match status" value="1"/>
</dbReference>
<dbReference type="Pfam" id="PF00205">
    <property type="entry name" value="TPP_enzyme_M"/>
    <property type="match status" value="1"/>
</dbReference>
<comment type="similarity">
    <text evidence="1 3">Belongs to the TPP enzyme family.</text>
</comment>